<reference evidence="1" key="1">
    <citation type="journal article" date="2021" name="PeerJ">
        <title>Extensive microbial diversity within the chicken gut microbiome revealed by metagenomics and culture.</title>
        <authorList>
            <person name="Gilroy R."/>
            <person name="Ravi A."/>
            <person name="Getino M."/>
            <person name="Pursley I."/>
            <person name="Horton D.L."/>
            <person name="Alikhan N.F."/>
            <person name="Baker D."/>
            <person name="Gharbi K."/>
            <person name="Hall N."/>
            <person name="Watson M."/>
            <person name="Adriaenssens E.M."/>
            <person name="Foster-Nyarko E."/>
            <person name="Jarju S."/>
            <person name="Secka A."/>
            <person name="Antonio M."/>
            <person name="Oren A."/>
            <person name="Chaudhuri R.R."/>
            <person name="La Ragione R."/>
            <person name="Hildebrand F."/>
            <person name="Pallen M.J."/>
        </authorList>
    </citation>
    <scope>NUCLEOTIDE SEQUENCE</scope>
    <source>
        <strain evidence="1">421</strain>
    </source>
</reference>
<dbReference type="Gene3D" id="1.10.10.10">
    <property type="entry name" value="Winged helix-like DNA-binding domain superfamily/Winged helix DNA-binding domain"/>
    <property type="match status" value="1"/>
</dbReference>
<dbReference type="InterPro" id="IPR036390">
    <property type="entry name" value="WH_DNA-bd_sf"/>
</dbReference>
<dbReference type="Proteomes" id="UP000824205">
    <property type="component" value="Unassembled WGS sequence"/>
</dbReference>
<proteinExistence type="predicted"/>
<dbReference type="InterPro" id="IPR018597">
    <property type="entry name" value="Phage_Tuc2009_YjcQ"/>
</dbReference>
<dbReference type="SUPFAM" id="SSF46785">
    <property type="entry name" value="Winged helix' DNA-binding domain"/>
    <property type="match status" value="1"/>
</dbReference>
<sequence length="117" mass="13301">MAKNDMEVIEYKILAYLYESLKAGHTTALEEVAWKCRLFDITREYWLVIMKDLIDNGYVSGLKYVEAKDMECVLETGTFAITGAGRQYLRENSTMSKVRETLGETFKIVLGGLVGML</sequence>
<gene>
    <name evidence="1" type="ORF">IAA48_05065</name>
</gene>
<dbReference type="AlphaFoldDB" id="A0A9D1RE09"/>
<accession>A0A9D1RE09</accession>
<dbReference type="EMBL" id="DXGE01000022">
    <property type="protein sequence ID" value="HIW85847.1"/>
    <property type="molecule type" value="Genomic_DNA"/>
</dbReference>
<evidence type="ECO:0000313" key="2">
    <source>
        <dbReference type="Proteomes" id="UP000824205"/>
    </source>
</evidence>
<dbReference type="InterPro" id="IPR036388">
    <property type="entry name" value="WH-like_DNA-bd_sf"/>
</dbReference>
<reference evidence="1" key="2">
    <citation type="submission" date="2021-04" db="EMBL/GenBank/DDBJ databases">
        <authorList>
            <person name="Gilroy R."/>
        </authorList>
    </citation>
    <scope>NUCLEOTIDE SEQUENCE</scope>
    <source>
        <strain evidence="1">421</strain>
    </source>
</reference>
<name>A0A9D1RE09_9FIRM</name>
<organism evidence="1 2">
    <name type="scientific">Candidatus Eubacterium faecipullorum</name>
    <dbReference type="NCBI Taxonomy" id="2838571"/>
    <lineage>
        <taxon>Bacteria</taxon>
        <taxon>Bacillati</taxon>
        <taxon>Bacillota</taxon>
        <taxon>Clostridia</taxon>
        <taxon>Eubacteriales</taxon>
        <taxon>Eubacteriaceae</taxon>
        <taxon>Eubacterium</taxon>
    </lineage>
</organism>
<protein>
    <submittedName>
        <fullName evidence="1">YjcQ family protein</fullName>
    </submittedName>
</protein>
<dbReference type="Pfam" id="PF09639">
    <property type="entry name" value="YjcQ"/>
    <property type="match status" value="1"/>
</dbReference>
<evidence type="ECO:0000313" key="1">
    <source>
        <dbReference type="EMBL" id="HIW85847.1"/>
    </source>
</evidence>
<comment type="caution">
    <text evidence="1">The sequence shown here is derived from an EMBL/GenBank/DDBJ whole genome shotgun (WGS) entry which is preliminary data.</text>
</comment>